<comment type="similarity">
    <text evidence="12">Belongs to the pannexin family.</text>
</comment>
<name>A0A0M3I3S7_ASCLU</name>
<organism evidence="13 14">
    <name type="scientific">Ascaris lumbricoides</name>
    <name type="common">Giant roundworm</name>
    <dbReference type="NCBI Taxonomy" id="6252"/>
    <lineage>
        <taxon>Eukaryota</taxon>
        <taxon>Metazoa</taxon>
        <taxon>Ecdysozoa</taxon>
        <taxon>Nematoda</taxon>
        <taxon>Chromadorea</taxon>
        <taxon>Rhabditida</taxon>
        <taxon>Spirurina</taxon>
        <taxon>Ascaridomorpha</taxon>
        <taxon>Ascaridoidea</taxon>
        <taxon>Ascarididae</taxon>
        <taxon>Ascaris</taxon>
    </lineage>
</organism>
<dbReference type="PANTHER" id="PTHR11893">
    <property type="entry name" value="INNEXIN"/>
    <property type="match status" value="1"/>
</dbReference>
<evidence type="ECO:0000256" key="6">
    <source>
        <dbReference type="ARBA" id="ARBA00022868"/>
    </source>
</evidence>
<dbReference type="PRINTS" id="PR01262">
    <property type="entry name" value="INNEXIN"/>
</dbReference>
<sequence>MMIESLMAMIRYLSPRQDDDARHGYIRKKTRMMIESLMAMIRYLSPRQDDDAVDRLHYLYTPNILLAFAVLISFKQFGGHPLECMFPNKFPGSWEQYAENYCWAQDTYYVQPDVHVASIREDERYTPERQLSYYKWVPFFLLLEAALFRLPSVFWKYLSMSSGIRIHEVVEKAMDPGNMEESNKGRNIETLTRHMQNALKFHRRILKRHIEVHKTFKFLNIRYSAFFISLMYLVTKALYLINVILQLYILNKFLRTDKYQWYGIGVIQDILSGSEWGSSGYFPRVSLCDFTVRQVGNIQRYSVQCVLVINMFNEKIFVLLWFWFMILTILTIFSFLYWFILLTFPCFSRWFISQSLELSEMKFDPDTRAKEVDRFVSSYLHHDGIFVLRMVTIHAGVIFGTDLVLSLWNAFYGIEEKLSEGRTSKEDRMENQSNFLRQRKRSKELVIDMDSFTALLPTSADNNSPKTPSDD</sequence>
<evidence type="ECO:0000256" key="3">
    <source>
        <dbReference type="ARBA" id="ARBA00022448"/>
    </source>
</evidence>
<evidence type="ECO:0000313" key="14">
    <source>
        <dbReference type="WBParaSite" id="ALUE_0001133701-mRNA-1"/>
    </source>
</evidence>
<comment type="function">
    <text evidence="12">Structural component of the gap junctions.</text>
</comment>
<keyword evidence="8 12" id="KW-1133">Transmembrane helix</keyword>
<comment type="subcellular location">
    <subcellularLocation>
        <location evidence="1">Cell junction</location>
        <location evidence="1">Gap junction</location>
    </subcellularLocation>
    <subcellularLocation>
        <location evidence="2 12">Cell membrane</location>
        <topology evidence="2 12">Multi-pass membrane protein</topology>
    </subcellularLocation>
</comment>
<gene>
    <name evidence="12" type="primary">inx</name>
</gene>
<dbReference type="GO" id="GO:0005243">
    <property type="term" value="F:gap junction channel activity"/>
    <property type="evidence" value="ECO:0007669"/>
    <property type="project" value="TreeGrafter"/>
</dbReference>
<accession>A0A0M3I3S7</accession>
<dbReference type="Proteomes" id="UP000036681">
    <property type="component" value="Unplaced"/>
</dbReference>
<dbReference type="WBParaSite" id="ALUE_0001133701-mRNA-1">
    <property type="protein sequence ID" value="ALUE_0001133701-mRNA-1"/>
    <property type="gene ID" value="ALUE_0001133701"/>
</dbReference>
<evidence type="ECO:0000256" key="11">
    <source>
        <dbReference type="ARBA" id="ARBA00023303"/>
    </source>
</evidence>
<keyword evidence="11 12" id="KW-0407">Ion channel</keyword>
<evidence type="ECO:0000256" key="12">
    <source>
        <dbReference type="RuleBase" id="RU010713"/>
    </source>
</evidence>
<dbReference type="GO" id="GO:0005921">
    <property type="term" value="C:gap junction"/>
    <property type="evidence" value="ECO:0007669"/>
    <property type="project" value="UniProtKB-SubCell"/>
</dbReference>
<comment type="caution">
    <text evidence="12">Lacks conserved residue(s) required for the propagation of feature annotation.</text>
</comment>
<keyword evidence="13" id="KW-1185">Reference proteome</keyword>
<proteinExistence type="inferred from homology"/>
<feature type="transmembrane region" description="Helical" evidence="12">
    <location>
        <begin position="225"/>
        <end position="250"/>
    </location>
</feature>
<keyword evidence="5 12" id="KW-0812">Transmembrane</keyword>
<evidence type="ECO:0000256" key="7">
    <source>
        <dbReference type="ARBA" id="ARBA00022949"/>
    </source>
</evidence>
<dbReference type="PROSITE" id="PS51013">
    <property type="entry name" value="PANNEXIN"/>
    <property type="match status" value="1"/>
</dbReference>
<feature type="transmembrane region" description="Helical" evidence="12">
    <location>
        <begin position="386"/>
        <end position="412"/>
    </location>
</feature>
<keyword evidence="6" id="KW-0303">Gap junction</keyword>
<dbReference type="AlphaFoldDB" id="A0A0M3I3S7"/>
<keyword evidence="7" id="KW-0965">Cell junction</keyword>
<evidence type="ECO:0000256" key="1">
    <source>
        <dbReference type="ARBA" id="ARBA00004610"/>
    </source>
</evidence>
<evidence type="ECO:0000256" key="2">
    <source>
        <dbReference type="ARBA" id="ARBA00004651"/>
    </source>
</evidence>
<evidence type="ECO:0000256" key="9">
    <source>
        <dbReference type="ARBA" id="ARBA00023065"/>
    </source>
</evidence>
<feature type="transmembrane region" description="Helical" evidence="12">
    <location>
        <begin position="316"/>
        <end position="340"/>
    </location>
</feature>
<keyword evidence="3 12" id="KW-0813">Transport</keyword>
<dbReference type="GO" id="GO:0005886">
    <property type="term" value="C:plasma membrane"/>
    <property type="evidence" value="ECO:0007669"/>
    <property type="project" value="UniProtKB-SubCell"/>
</dbReference>
<keyword evidence="9 12" id="KW-0406">Ion transport</keyword>
<evidence type="ECO:0000256" key="5">
    <source>
        <dbReference type="ARBA" id="ARBA00022692"/>
    </source>
</evidence>
<dbReference type="PANTHER" id="PTHR11893:SF31">
    <property type="entry name" value="INNEXIN-11"/>
    <property type="match status" value="1"/>
</dbReference>
<keyword evidence="10 12" id="KW-0472">Membrane</keyword>
<evidence type="ECO:0000256" key="8">
    <source>
        <dbReference type="ARBA" id="ARBA00022989"/>
    </source>
</evidence>
<evidence type="ECO:0000313" key="13">
    <source>
        <dbReference type="Proteomes" id="UP000036681"/>
    </source>
</evidence>
<evidence type="ECO:0000256" key="10">
    <source>
        <dbReference type="ARBA" id="ARBA00023136"/>
    </source>
</evidence>
<dbReference type="GO" id="GO:0034220">
    <property type="term" value="P:monoatomic ion transmembrane transport"/>
    <property type="evidence" value="ECO:0007669"/>
    <property type="project" value="UniProtKB-KW"/>
</dbReference>
<dbReference type="InterPro" id="IPR000990">
    <property type="entry name" value="Innexin"/>
</dbReference>
<keyword evidence="4" id="KW-1003">Cell membrane</keyword>
<evidence type="ECO:0000256" key="4">
    <source>
        <dbReference type="ARBA" id="ARBA00022475"/>
    </source>
</evidence>
<dbReference type="Pfam" id="PF00876">
    <property type="entry name" value="Innexin"/>
    <property type="match status" value="1"/>
</dbReference>
<protein>
    <recommendedName>
        <fullName evidence="12">Innexin</fullName>
    </recommendedName>
</protein>
<reference evidence="14" key="1">
    <citation type="submission" date="2017-02" db="UniProtKB">
        <authorList>
            <consortium name="WormBaseParasite"/>
        </authorList>
    </citation>
    <scope>IDENTIFICATION</scope>
</reference>